<keyword evidence="3" id="KW-1185">Reference proteome</keyword>
<dbReference type="Proteomes" id="UP000634206">
    <property type="component" value="Unassembled WGS sequence"/>
</dbReference>
<protein>
    <submittedName>
        <fullName evidence="2">Prepilin-type N-terminal cleavage/methylation domain-containing protein</fullName>
    </submittedName>
</protein>
<accession>A0AAE2SAQ7</accession>
<evidence type="ECO:0000313" key="2">
    <source>
        <dbReference type="EMBL" id="MBK1853404.1"/>
    </source>
</evidence>
<dbReference type="InterPro" id="IPR045584">
    <property type="entry name" value="Pilin-like"/>
</dbReference>
<keyword evidence="1" id="KW-0812">Transmembrane</keyword>
<keyword evidence="1" id="KW-1133">Transmembrane helix</keyword>
<dbReference type="Pfam" id="PF07963">
    <property type="entry name" value="N_methyl"/>
    <property type="match status" value="1"/>
</dbReference>
<comment type="caution">
    <text evidence="2">The sequence shown here is derived from an EMBL/GenBank/DDBJ whole genome shotgun (WGS) entry which is preliminary data.</text>
</comment>
<dbReference type="NCBIfam" id="TIGR02532">
    <property type="entry name" value="IV_pilin_GFxxxE"/>
    <property type="match status" value="1"/>
</dbReference>
<name>A0AAE2SAQ7_9BACT</name>
<dbReference type="EMBL" id="JAENIG010000001">
    <property type="protein sequence ID" value="MBK1853404.1"/>
    <property type="molecule type" value="Genomic_DNA"/>
</dbReference>
<gene>
    <name evidence="2" type="ORF">JIN83_00380</name>
</gene>
<evidence type="ECO:0000256" key="1">
    <source>
        <dbReference type="SAM" id="Phobius"/>
    </source>
</evidence>
<dbReference type="Gene3D" id="3.30.700.10">
    <property type="entry name" value="Glycoprotein, Type 4 Pilin"/>
    <property type="match status" value="1"/>
</dbReference>
<organism evidence="2 3">
    <name type="scientific">Oceaniferula flava</name>
    <dbReference type="NCBI Taxonomy" id="2800421"/>
    <lineage>
        <taxon>Bacteria</taxon>
        <taxon>Pseudomonadati</taxon>
        <taxon>Verrucomicrobiota</taxon>
        <taxon>Verrucomicrobiia</taxon>
        <taxon>Verrucomicrobiales</taxon>
        <taxon>Verrucomicrobiaceae</taxon>
        <taxon>Oceaniferula</taxon>
    </lineage>
</organism>
<evidence type="ECO:0000313" key="3">
    <source>
        <dbReference type="Proteomes" id="UP000634206"/>
    </source>
</evidence>
<dbReference type="PANTHER" id="PTHR30093">
    <property type="entry name" value="GENERAL SECRETION PATHWAY PROTEIN G"/>
    <property type="match status" value="1"/>
</dbReference>
<dbReference type="RefSeq" id="WP_309488003.1">
    <property type="nucleotide sequence ID" value="NZ_JAENIG010000001.1"/>
</dbReference>
<feature type="transmembrane region" description="Helical" evidence="1">
    <location>
        <begin position="12"/>
        <end position="35"/>
    </location>
</feature>
<reference evidence="2" key="1">
    <citation type="submission" date="2021-01" db="EMBL/GenBank/DDBJ databases">
        <title>Modified the classification status of verrucomicrobia.</title>
        <authorList>
            <person name="Feng X."/>
        </authorList>
    </citation>
    <scope>NUCLEOTIDE SEQUENCE</scope>
    <source>
        <strain evidence="2">5K15</strain>
    </source>
</reference>
<dbReference type="AlphaFoldDB" id="A0AAE2SAQ7"/>
<dbReference type="PROSITE" id="PS00409">
    <property type="entry name" value="PROKAR_NTER_METHYL"/>
    <property type="match status" value="1"/>
</dbReference>
<keyword evidence="1" id="KW-0472">Membrane</keyword>
<dbReference type="InterPro" id="IPR012902">
    <property type="entry name" value="N_methyl_site"/>
</dbReference>
<sequence length="199" mass="21603">MKLPKSKSKGFTLVELLVVIAIIAVLAALATPAIMKGLTKASIVKAKSVCSNFETAVNNFENEYNYLPYSGTVPDDDNTDPIRSDEDVVAVLAGVEDTDSSDAQNFKGIRFFELGEPKGSSEASYKDGMKIDTAANTAKIYDPWGNTYYIVFDYGLDGLIDNPLEPGETVGGKKVIVYSYGPDEQFGTNKLNRDNATNF</sequence>
<proteinExistence type="predicted"/>
<dbReference type="SUPFAM" id="SSF54523">
    <property type="entry name" value="Pili subunits"/>
    <property type="match status" value="1"/>
</dbReference>